<keyword evidence="1" id="KW-0479">Metal-binding</keyword>
<gene>
    <name evidence="4" type="ORF">F444_06904</name>
</gene>
<evidence type="ECO:0000313" key="5">
    <source>
        <dbReference type="Proteomes" id="UP000028582"/>
    </source>
</evidence>
<keyword evidence="1" id="KW-0863">Zinc-finger</keyword>
<evidence type="ECO:0000256" key="1">
    <source>
        <dbReference type="PROSITE-ProRule" id="PRU00325"/>
    </source>
</evidence>
<dbReference type="Pfam" id="PF04434">
    <property type="entry name" value="SWIM"/>
    <property type="match status" value="1"/>
</dbReference>
<sequence>MLDDNAFTFGYNVNEDGTPAIGEGVDDDPTIVGISTPYVVEMLRYAAKYVLHIDTTYKLDQSGYPVLVLGISDQSRSFHLVAMFVTSQQTGGLISMALQSVFDVFKVITGNYPDIRYCVADTDKAQYNAVMDTTSSKRSRSSNGALTYWGCYHTPTGFATTNNPVEQFNNAIKRDYSLRTLLKLVALAEQLSLMCRYRSRRTYVFAVESKPNREMQDRYKYLQKNGRLSVIQSHKHGLDFLLDGPIETHIAYAYQLGAQPRLPTPDTGLERKKLGKRNKHRMETAEQPVGGWRVDMEEKSCPCRSWYKYRLCVHVLAALYASGKPIPGEKQVKKRFVNRSCKRKGRNAAVSPVLSYK</sequence>
<reference evidence="4 5" key="1">
    <citation type="submission" date="2013-11" db="EMBL/GenBank/DDBJ databases">
        <title>The Genome Sequence of Phytophthora parasitica P1976.</title>
        <authorList>
            <consortium name="The Broad Institute Genomics Platform"/>
            <person name="Russ C."/>
            <person name="Tyler B."/>
            <person name="Panabieres F."/>
            <person name="Shan W."/>
            <person name="Tripathy S."/>
            <person name="Grunwald N."/>
            <person name="Machado M."/>
            <person name="Johnson C.S."/>
            <person name="Walker B."/>
            <person name="Young S."/>
            <person name="Zeng Q."/>
            <person name="Gargeya S."/>
            <person name="Fitzgerald M."/>
            <person name="Haas B."/>
            <person name="Abouelleil A."/>
            <person name="Allen A.W."/>
            <person name="Alvarado L."/>
            <person name="Arachchi H.M."/>
            <person name="Berlin A.M."/>
            <person name="Chapman S.B."/>
            <person name="Gainer-Dewar J."/>
            <person name="Goldberg J."/>
            <person name="Griggs A."/>
            <person name="Gujja S."/>
            <person name="Hansen M."/>
            <person name="Howarth C."/>
            <person name="Imamovic A."/>
            <person name="Ireland A."/>
            <person name="Larimer J."/>
            <person name="McCowan C."/>
            <person name="Murphy C."/>
            <person name="Pearson M."/>
            <person name="Poon T.W."/>
            <person name="Priest M."/>
            <person name="Roberts A."/>
            <person name="Saif S."/>
            <person name="Shea T."/>
            <person name="Sisk P."/>
            <person name="Sykes S."/>
            <person name="Wortman J."/>
            <person name="Nusbaum C."/>
            <person name="Birren B."/>
        </authorList>
    </citation>
    <scope>NUCLEOTIDE SEQUENCE [LARGE SCALE GENOMIC DNA]</scope>
    <source>
        <strain evidence="4 5">P1976</strain>
    </source>
</reference>
<name>A0A081AGF9_PHYNI</name>
<dbReference type="EMBL" id="ANJA01001233">
    <property type="protein sequence ID" value="ETO77970.1"/>
    <property type="molecule type" value="Genomic_DNA"/>
</dbReference>
<feature type="domain" description="SWIM-type" evidence="3">
    <location>
        <begin position="292"/>
        <end position="323"/>
    </location>
</feature>
<evidence type="ECO:0000259" key="3">
    <source>
        <dbReference type="PROSITE" id="PS50966"/>
    </source>
</evidence>
<organism evidence="4 5">
    <name type="scientific">Phytophthora nicotianae P1976</name>
    <dbReference type="NCBI Taxonomy" id="1317066"/>
    <lineage>
        <taxon>Eukaryota</taxon>
        <taxon>Sar</taxon>
        <taxon>Stramenopiles</taxon>
        <taxon>Oomycota</taxon>
        <taxon>Peronosporomycetes</taxon>
        <taxon>Peronosporales</taxon>
        <taxon>Peronosporaceae</taxon>
        <taxon>Phytophthora</taxon>
    </lineage>
</organism>
<dbReference type="Pfam" id="PF10551">
    <property type="entry name" value="MULE"/>
    <property type="match status" value="1"/>
</dbReference>
<evidence type="ECO:0000313" key="4">
    <source>
        <dbReference type="EMBL" id="ETO77970.1"/>
    </source>
</evidence>
<comment type="caution">
    <text evidence="4">The sequence shown here is derived from an EMBL/GenBank/DDBJ whole genome shotgun (WGS) entry which is preliminary data.</text>
</comment>
<dbReference type="InterPro" id="IPR018289">
    <property type="entry name" value="MULE_transposase_dom"/>
</dbReference>
<dbReference type="Proteomes" id="UP000028582">
    <property type="component" value="Unassembled WGS sequence"/>
</dbReference>
<evidence type="ECO:0000256" key="2">
    <source>
        <dbReference type="SAM" id="MobiDB-lite"/>
    </source>
</evidence>
<dbReference type="AlphaFoldDB" id="A0A081AGF9"/>
<dbReference type="GO" id="GO:0008270">
    <property type="term" value="F:zinc ion binding"/>
    <property type="evidence" value="ECO:0007669"/>
    <property type="project" value="UniProtKB-KW"/>
</dbReference>
<dbReference type="InterPro" id="IPR007527">
    <property type="entry name" value="Znf_SWIM"/>
</dbReference>
<feature type="region of interest" description="Disordered" evidence="2">
    <location>
        <begin position="265"/>
        <end position="286"/>
    </location>
</feature>
<keyword evidence="1" id="KW-0862">Zinc</keyword>
<dbReference type="PROSITE" id="PS50966">
    <property type="entry name" value="ZF_SWIM"/>
    <property type="match status" value="1"/>
</dbReference>
<proteinExistence type="predicted"/>
<protein>
    <recommendedName>
        <fullName evidence="3">SWIM-type domain-containing protein</fullName>
    </recommendedName>
</protein>
<accession>A0A081AGF9</accession>
<dbReference type="OrthoDB" id="116498at2759"/>